<accession>A0A814YCQ3</accession>
<name>A0A814YCQ3_9BILA</name>
<dbReference type="Proteomes" id="UP000663829">
    <property type="component" value="Unassembled WGS sequence"/>
</dbReference>
<sequence>MARFEYGNYDLRQTSNFVNVPDHPVAKCMYYLDVVLDLVEYEESNLNKLRDYSNYDDLSAQEIRLLYVLCAALSPDELINKCMFQNDTLCGNSTNRIYELGHTQNHLVVANSILIAGRNRRVKCFMTFKQIWLLRNYIQPMLEMPNEIQKQAQIEATAEQLSQACTIS</sequence>
<dbReference type="OrthoDB" id="661148at2759"/>
<comment type="caution">
    <text evidence="1">The sequence shown here is derived from an EMBL/GenBank/DDBJ whole genome shotgun (WGS) entry which is preliminary data.</text>
</comment>
<protein>
    <submittedName>
        <fullName evidence="1">Uncharacterized protein</fullName>
    </submittedName>
</protein>
<dbReference type="AlphaFoldDB" id="A0A814YCQ3"/>
<evidence type="ECO:0000313" key="2">
    <source>
        <dbReference type="EMBL" id="CAF3990040.1"/>
    </source>
</evidence>
<evidence type="ECO:0000313" key="1">
    <source>
        <dbReference type="EMBL" id="CAF1227084.1"/>
    </source>
</evidence>
<organism evidence="1 3">
    <name type="scientific">Didymodactylos carnosus</name>
    <dbReference type="NCBI Taxonomy" id="1234261"/>
    <lineage>
        <taxon>Eukaryota</taxon>
        <taxon>Metazoa</taxon>
        <taxon>Spiralia</taxon>
        <taxon>Gnathifera</taxon>
        <taxon>Rotifera</taxon>
        <taxon>Eurotatoria</taxon>
        <taxon>Bdelloidea</taxon>
        <taxon>Philodinida</taxon>
        <taxon>Philodinidae</taxon>
        <taxon>Didymodactylos</taxon>
    </lineage>
</organism>
<dbReference type="EMBL" id="CAJNOQ010009520">
    <property type="protein sequence ID" value="CAF1227084.1"/>
    <property type="molecule type" value="Genomic_DNA"/>
</dbReference>
<dbReference type="EMBL" id="CAJOBC010009525">
    <property type="protein sequence ID" value="CAF3990040.1"/>
    <property type="molecule type" value="Genomic_DNA"/>
</dbReference>
<keyword evidence="3" id="KW-1185">Reference proteome</keyword>
<gene>
    <name evidence="1" type="ORF">GPM918_LOCUS24984</name>
    <name evidence="2" type="ORF">SRO942_LOCUS24990</name>
</gene>
<proteinExistence type="predicted"/>
<reference evidence="1" key="1">
    <citation type="submission" date="2021-02" db="EMBL/GenBank/DDBJ databases">
        <authorList>
            <person name="Nowell W R."/>
        </authorList>
    </citation>
    <scope>NUCLEOTIDE SEQUENCE</scope>
</reference>
<evidence type="ECO:0000313" key="3">
    <source>
        <dbReference type="Proteomes" id="UP000663829"/>
    </source>
</evidence>
<dbReference type="Proteomes" id="UP000681722">
    <property type="component" value="Unassembled WGS sequence"/>
</dbReference>